<name>A0ABQ7YM01_BRANA</name>
<protein>
    <submittedName>
        <fullName evidence="1">Uncharacterized protein</fullName>
    </submittedName>
</protein>
<evidence type="ECO:0000313" key="1">
    <source>
        <dbReference type="EMBL" id="KAH0869240.1"/>
    </source>
</evidence>
<proteinExistence type="predicted"/>
<sequence length="198" mass="21521">MARRRDRGDGLLRWRDGLFRSGLDSGRGRLLQLCRRRFSPGGGGSFCSAADGSVFREGEAYLAPSSSYTLRRVEATTALRCRLETRYCRKEKLVEVVVTNFNLERRVGGPDESASDDAFDGGPPDLKAVGASDKSVEGVLAVFREVDGQDEAVCDACGSKGVDANVWHAASLLDACIPADVGRVDVFGPRARLKFFRV</sequence>
<gene>
    <name evidence="1" type="ORF">HID58_076262</name>
</gene>
<evidence type="ECO:0000313" key="2">
    <source>
        <dbReference type="Proteomes" id="UP000824890"/>
    </source>
</evidence>
<organism evidence="1 2">
    <name type="scientific">Brassica napus</name>
    <name type="common">Rape</name>
    <dbReference type="NCBI Taxonomy" id="3708"/>
    <lineage>
        <taxon>Eukaryota</taxon>
        <taxon>Viridiplantae</taxon>
        <taxon>Streptophyta</taxon>
        <taxon>Embryophyta</taxon>
        <taxon>Tracheophyta</taxon>
        <taxon>Spermatophyta</taxon>
        <taxon>Magnoliopsida</taxon>
        <taxon>eudicotyledons</taxon>
        <taxon>Gunneridae</taxon>
        <taxon>Pentapetalae</taxon>
        <taxon>rosids</taxon>
        <taxon>malvids</taxon>
        <taxon>Brassicales</taxon>
        <taxon>Brassicaceae</taxon>
        <taxon>Brassiceae</taxon>
        <taxon>Brassica</taxon>
    </lineage>
</organism>
<dbReference type="EMBL" id="JAGKQM010000017">
    <property type="protein sequence ID" value="KAH0869240.1"/>
    <property type="molecule type" value="Genomic_DNA"/>
</dbReference>
<comment type="caution">
    <text evidence="1">The sequence shown here is derived from an EMBL/GenBank/DDBJ whole genome shotgun (WGS) entry which is preliminary data.</text>
</comment>
<keyword evidence="2" id="KW-1185">Reference proteome</keyword>
<reference evidence="1 2" key="1">
    <citation type="submission" date="2021-05" db="EMBL/GenBank/DDBJ databases">
        <title>Genome Assembly of Synthetic Allotetraploid Brassica napus Reveals Homoeologous Exchanges between Subgenomes.</title>
        <authorList>
            <person name="Davis J.T."/>
        </authorList>
    </citation>
    <scope>NUCLEOTIDE SEQUENCE [LARGE SCALE GENOMIC DNA]</scope>
    <source>
        <strain evidence="2">cv. Da-Ae</strain>
        <tissue evidence="1">Seedling</tissue>
    </source>
</reference>
<accession>A0ABQ7YM01</accession>
<dbReference type="Proteomes" id="UP000824890">
    <property type="component" value="Unassembled WGS sequence"/>
</dbReference>